<keyword evidence="3" id="KW-0964">Secreted</keyword>
<reference evidence="9" key="1">
    <citation type="submission" date="2021-02" db="EMBL/GenBank/DDBJ databases">
        <authorList>
            <person name="Nowell W R."/>
        </authorList>
    </citation>
    <scope>NUCLEOTIDE SEQUENCE</scope>
</reference>
<dbReference type="Pfam" id="PF00019">
    <property type="entry name" value="TGF_beta"/>
    <property type="match status" value="1"/>
</dbReference>
<dbReference type="SMART" id="SM00204">
    <property type="entry name" value="TGFB"/>
    <property type="match status" value="1"/>
</dbReference>
<dbReference type="SUPFAM" id="SSF57501">
    <property type="entry name" value="Cystine-knot cytokines"/>
    <property type="match status" value="1"/>
</dbReference>
<sequence length="341" mass="39853">MYQELFLSNLFLSIFIIFRLSSCHSASITTLQSSSTYHHSELISNNSYRNFFLRQYFIDLLNISHSPLIQSMITNHYLTTNLEQIKNRRRRKHITNKPFSLTPMYTLHSKNCLTITDNQIQSTFQWSHTITSLSSIELIYDINSIEIKPLKIPIKILIKQLQTFEELLSINTYLQFDSIRNFYFLNMYDYFLQINNPNVIIETIIHNQTCQTLQTYIIMSSLRSNSLISNESLQEKTICKVKTIQIKFEELGLANLIIRPKEYTFNYCDGSCSNLTLSQQSQLISWHAYLQSLISKKNSNIPQLKCVPSQYTDDNFLLRQPDGSIEIYPIKNAIVKQCTCL</sequence>
<name>A0A814QN59_9BILA</name>
<dbReference type="GO" id="GO:0008083">
    <property type="term" value="F:growth factor activity"/>
    <property type="evidence" value="ECO:0007669"/>
    <property type="project" value="UniProtKB-KW"/>
</dbReference>
<organism evidence="9 10">
    <name type="scientific">Adineta steineri</name>
    <dbReference type="NCBI Taxonomy" id="433720"/>
    <lineage>
        <taxon>Eukaryota</taxon>
        <taxon>Metazoa</taxon>
        <taxon>Spiralia</taxon>
        <taxon>Gnathifera</taxon>
        <taxon>Rotifera</taxon>
        <taxon>Eurotatoria</taxon>
        <taxon>Bdelloidea</taxon>
        <taxon>Adinetida</taxon>
        <taxon>Adinetidae</taxon>
        <taxon>Adineta</taxon>
    </lineage>
</organism>
<dbReference type="Gene3D" id="2.10.90.10">
    <property type="entry name" value="Cystine-knot cytokines"/>
    <property type="match status" value="1"/>
</dbReference>
<dbReference type="Proteomes" id="UP000663860">
    <property type="component" value="Unassembled WGS sequence"/>
</dbReference>
<dbReference type="PANTHER" id="PTHR11848">
    <property type="entry name" value="TGF-BETA FAMILY"/>
    <property type="match status" value="1"/>
</dbReference>
<evidence type="ECO:0000256" key="7">
    <source>
        <dbReference type="SAM" id="SignalP"/>
    </source>
</evidence>
<evidence type="ECO:0000256" key="1">
    <source>
        <dbReference type="ARBA" id="ARBA00004613"/>
    </source>
</evidence>
<dbReference type="GO" id="GO:0005125">
    <property type="term" value="F:cytokine activity"/>
    <property type="evidence" value="ECO:0007669"/>
    <property type="project" value="TreeGrafter"/>
</dbReference>
<dbReference type="PROSITE" id="PS51362">
    <property type="entry name" value="TGF_BETA_2"/>
    <property type="match status" value="1"/>
</dbReference>
<gene>
    <name evidence="9" type="ORF">IZO911_LOCUS24244</name>
</gene>
<dbReference type="InterPro" id="IPR029034">
    <property type="entry name" value="Cystine-knot_cytokine"/>
</dbReference>
<dbReference type="PROSITE" id="PS00250">
    <property type="entry name" value="TGF_BETA_1"/>
    <property type="match status" value="1"/>
</dbReference>
<comment type="caution">
    <text evidence="9">The sequence shown here is derived from an EMBL/GenBank/DDBJ whole genome shotgun (WGS) entry which is preliminary data.</text>
</comment>
<keyword evidence="7" id="KW-0732">Signal</keyword>
<feature type="signal peptide" evidence="7">
    <location>
        <begin position="1"/>
        <end position="25"/>
    </location>
</feature>
<evidence type="ECO:0000256" key="5">
    <source>
        <dbReference type="ARBA" id="ARBA00023157"/>
    </source>
</evidence>
<evidence type="ECO:0000256" key="2">
    <source>
        <dbReference type="ARBA" id="ARBA00006656"/>
    </source>
</evidence>
<feature type="domain" description="TGF-beta family profile" evidence="8">
    <location>
        <begin position="220"/>
        <end position="341"/>
    </location>
</feature>
<dbReference type="InterPro" id="IPR001839">
    <property type="entry name" value="TGF-b_C"/>
</dbReference>
<dbReference type="EMBL" id="CAJNOE010000290">
    <property type="protein sequence ID" value="CAF1122868.1"/>
    <property type="molecule type" value="Genomic_DNA"/>
</dbReference>
<dbReference type="InterPro" id="IPR017948">
    <property type="entry name" value="TGFb_CS"/>
</dbReference>
<proteinExistence type="inferred from homology"/>
<dbReference type="InterPro" id="IPR015615">
    <property type="entry name" value="TGF-beta-rel"/>
</dbReference>
<feature type="chain" id="PRO_5032730966" description="TGF-beta family profile domain-containing protein" evidence="7">
    <location>
        <begin position="26"/>
        <end position="341"/>
    </location>
</feature>
<comment type="subcellular location">
    <subcellularLocation>
        <location evidence="1">Secreted</location>
    </subcellularLocation>
</comment>
<dbReference type="PANTHER" id="PTHR11848:SF22">
    <property type="entry name" value="BONE MORPHOGENETIC PROTEIN 15"/>
    <property type="match status" value="1"/>
</dbReference>
<dbReference type="GO" id="GO:0005615">
    <property type="term" value="C:extracellular space"/>
    <property type="evidence" value="ECO:0007669"/>
    <property type="project" value="TreeGrafter"/>
</dbReference>
<comment type="similarity">
    <text evidence="2 6">Belongs to the TGF-beta family.</text>
</comment>
<evidence type="ECO:0000313" key="9">
    <source>
        <dbReference type="EMBL" id="CAF1122868.1"/>
    </source>
</evidence>
<protein>
    <recommendedName>
        <fullName evidence="8">TGF-beta family profile domain-containing protein</fullName>
    </recommendedName>
</protein>
<evidence type="ECO:0000259" key="8">
    <source>
        <dbReference type="PROSITE" id="PS51362"/>
    </source>
</evidence>
<evidence type="ECO:0000313" key="10">
    <source>
        <dbReference type="Proteomes" id="UP000663860"/>
    </source>
</evidence>
<evidence type="ECO:0000256" key="3">
    <source>
        <dbReference type="ARBA" id="ARBA00022525"/>
    </source>
</evidence>
<dbReference type="AlphaFoldDB" id="A0A814QN59"/>
<keyword evidence="5" id="KW-1015">Disulfide bond</keyword>
<keyword evidence="4 6" id="KW-0339">Growth factor</keyword>
<evidence type="ECO:0000256" key="4">
    <source>
        <dbReference type="ARBA" id="ARBA00023030"/>
    </source>
</evidence>
<accession>A0A814QN59</accession>
<evidence type="ECO:0000256" key="6">
    <source>
        <dbReference type="RuleBase" id="RU000354"/>
    </source>
</evidence>
<dbReference type="CDD" id="cd13756">
    <property type="entry name" value="TGF_beta_BMPs_GDFs"/>
    <property type="match status" value="1"/>
</dbReference>